<dbReference type="InterPro" id="IPR052535">
    <property type="entry name" value="Bacilysin_H2HPP_isomerase"/>
</dbReference>
<name>A0A2S7ESA7_9XANT</name>
<feature type="domain" description="JmjC" evidence="1">
    <location>
        <begin position="8"/>
        <end position="168"/>
    </location>
</feature>
<evidence type="ECO:0000313" key="2">
    <source>
        <dbReference type="EMBL" id="PPU95996.1"/>
    </source>
</evidence>
<dbReference type="RefSeq" id="WP_128416640.1">
    <property type="nucleotide sequence ID" value="NZ_MDEJ01000033.1"/>
</dbReference>
<dbReference type="InterPro" id="IPR003347">
    <property type="entry name" value="JmjC_dom"/>
</dbReference>
<dbReference type="InterPro" id="IPR014710">
    <property type="entry name" value="RmlC-like_jellyroll"/>
</dbReference>
<dbReference type="SUPFAM" id="SSF51182">
    <property type="entry name" value="RmlC-like cupins"/>
    <property type="match status" value="1"/>
</dbReference>
<dbReference type="PROSITE" id="PS51184">
    <property type="entry name" value="JMJC"/>
    <property type="match status" value="1"/>
</dbReference>
<dbReference type="Pfam" id="PF07883">
    <property type="entry name" value="Cupin_2"/>
    <property type="match status" value="1"/>
</dbReference>
<gene>
    <name evidence="2" type="ORF">XpopCFBP1817_07405</name>
</gene>
<dbReference type="PANTHER" id="PTHR40112:SF1">
    <property type="entry name" value="H2HPP ISOMERASE"/>
    <property type="match status" value="1"/>
</dbReference>
<proteinExistence type="predicted"/>
<dbReference type="Proteomes" id="UP000239939">
    <property type="component" value="Unassembled WGS sequence"/>
</dbReference>
<dbReference type="Gene3D" id="2.60.120.10">
    <property type="entry name" value="Jelly Rolls"/>
    <property type="match status" value="1"/>
</dbReference>
<dbReference type="AlphaFoldDB" id="A0A2S7ESA7"/>
<protein>
    <submittedName>
        <fullName evidence="2">Cupin</fullName>
    </submittedName>
</protein>
<dbReference type="PANTHER" id="PTHR40112">
    <property type="entry name" value="H2HPP ISOMERASE"/>
    <property type="match status" value="1"/>
</dbReference>
<keyword evidence="3" id="KW-1185">Reference proteome</keyword>
<evidence type="ECO:0000259" key="1">
    <source>
        <dbReference type="PROSITE" id="PS51184"/>
    </source>
</evidence>
<dbReference type="OrthoDB" id="3620182at2"/>
<dbReference type="InterPro" id="IPR011051">
    <property type="entry name" value="RmlC_Cupin_sf"/>
</dbReference>
<evidence type="ECO:0000313" key="3">
    <source>
        <dbReference type="Proteomes" id="UP000239939"/>
    </source>
</evidence>
<accession>A0A2S7ESA7</accession>
<organism evidence="2 3">
    <name type="scientific">Xanthomonas populi</name>
    <dbReference type="NCBI Taxonomy" id="53414"/>
    <lineage>
        <taxon>Bacteria</taxon>
        <taxon>Pseudomonadati</taxon>
        <taxon>Pseudomonadota</taxon>
        <taxon>Gammaproteobacteria</taxon>
        <taxon>Lysobacterales</taxon>
        <taxon>Lysobacteraceae</taxon>
        <taxon>Xanthomonas</taxon>
    </lineage>
</organism>
<reference evidence="3" key="1">
    <citation type="submission" date="2016-08" db="EMBL/GenBank/DDBJ databases">
        <authorList>
            <person name="Merda D."/>
            <person name="Briand M."/>
            <person name="Taghouti G."/>
            <person name="Carrere S."/>
            <person name="Gouzy J."/>
            <person name="Portier P."/>
            <person name="Jacques M.-A."/>
            <person name="Fischer-Le Saux M."/>
        </authorList>
    </citation>
    <scope>NUCLEOTIDE SEQUENCE [LARGE SCALE GENOMIC DNA]</scope>
    <source>
        <strain evidence="3">CFBP1817</strain>
    </source>
</reference>
<sequence length="168" mass="17899">MDARNAVVLLPRFDATAQQPRLFEDLSVQDVLPNDSHLKKCRVLRASDNALAAQGVHYAMGISAQSTGATGLSLQVVTIAPGGRAKPHLHASHETAIYALTGVSKVWHGAALEHHDVVQPGDFLYIPAGMPHQPYNDGVEAAVVLVARTDPNTHESVVLLPELDGLHG</sequence>
<comment type="caution">
    <text evidence="2">The sequence shown here is derived from an EMBL/GenBank/DDBJ whole genome shotgun (WGS) entry which is preliminary data.</text>
</comment>
<dbReference type="EMBL" id="MDEJ01000033">
    <property type="protein sequence ID" value="PPU95996.1"/>
    <property type="molecule type" value="Genomic_DNA"/>
</dbReference>
<dbReference type="CDD" id="cd02210">
    <property type="entry name" value="cupin_BLR2406-like"/>
    <property type="match status" value="1"/>
</dbReference>
<dbReference type="InterPro" id="IPR013096">
    <property type="entry name" value="Cupin_2"/>
</dbReference>